<reference evidence="2 3" key="1">
    <citation type="journal article" date="2011" name="Proc. Natl. Acad. Sci. U.S.A.">
        <title>Evolutionary erosion of yeast sex chromosomes by mating-type switching accidents.</title>
        <authorList>
            <person name="Gordon J.L."/>
            <person name="Armisen D."/>
            <person name="Proux-Wera E."/>
            <person name="Oheigeartaigh S.S."/>
            <person name="Byrne K.P."/>
            <person name="Wolfe K.H."/>
        </authorList>
    </citation>
    <scope>NUCLEOTIDE SEQUENCE [LARGE SCALE GENOMIC DNA]</scope>
    <source>
        <strain evidence="3">ATCC MYA-139 / BCRC 22969 / CBS 8797 / CCRC 22969 / KCTC 17520 / NBRC 10181 / NCYC 3082</strain>
    </source>
</reference>
<dbReference type="GO" id="GO:0004526">
    <property type="term" value="F:ribonuclease P activity"/>
    <property type="evidence" value="ECO:0007669"/>
    <property type="project" value="EnsemblFungi"/>
</dbReference>
<dbReference type="GO" id="GO:0005655">
    <property type="term" value="C:nucleolar ribonuclease P complex"/>
    <property type="evidence" value="ECO:0007669"/>
    <property type="project" value="EnsemblFungi"/>
</dbReference>
<accession>J7RNQ2</accession>
<dbReference type="GO" id="GO:0000172">
    <property type="term" value="C:ribonuclease MRP complex"/>
    <property type="evidence" value="ECO:0007669"/>
    <property type="project" value="EnsemblFungi"/>
</dbReference>
<dbReference type="GO" id="GO:0005829">
    <property type="term" value="C:cytosol"/>
    <property type="evidence" value="ECO:0007669"/>
    <property type="project" value="EnsemblFungi"/>
</dbReference>
<dbReference type="STRING" id="1071383.J7RNQ2"/>
<dbReference type="GO" id="GO:0001682">
    <property type="term" value="P:tRNA 5'-leader removal"/>
    <property type="evidence" value="ECO:0007669"/>
    <property type="project" value="EnsemblFungi"/>
</dbReference>
<evidence type="ECO:0000313" key="3">
    <source>
        <dbReference type="Proteomes" id="UP000006310"/>
    </source>
</evidence>
<dbReference type="KEGG" id="kng:KNAG_0G01450"/>
<dbReference type="GO" id="GO:0000171">
    <property type="term" value="F:ribonuclease MRP activity"/>
    <property type="evidence" value="ECO:0007669"/>
    <property type="project" value="EnsemblFungi"/>
</dbReference>
<dbReference type="PANTHER" id="PTHR28173">
    <property type="entry name" value="RIBONUCLEASES P/MRP PROTEIN SUBUNIT POP8"/>
    <property type="match status" value="1"/>
</dbReference>
<dbReference type="OMA" id="WLKKVME"/>
<evidence type="ECO:0000259" key="1">
    <source>
        <dbReference type="Pfam" id="PF20976"/>
    </source>
</evidence>
<feature type="domain" description="Ribonucleases P/MRP subunit Pop8-like" evidence="1">
    <location>
        <begin position="1"/>
        <end position="56"/>
    </location>
</feature>
<evidence type="ECO:0000313" key="2">
    <source>
        <dbReference type="EMBL" id="CCK71203.1"/>
    </source>
</evidence>
<dbReference type="RefSeq" id="XP_022465449.1">
    <property type="nucleotide sequence ID" value="XM_022609011.1"/>
</dbReference>
<keyword evidence="3" id="KW-1185">Reference proteome</keyword>
<dbReference type="Pfam" id="PF20976">
    <property type="entry name" value="Pop8"/>
    <property type="match status" value="1"/>
</dbReference>
<dbReference type="GO" id="GO:0000460">
    <property type="term" value="P:maturation of 5.8S rRNA"/>
    <property type="evidence" value="ECO:0007669"/>
    <property type="project" value="EnsemblFungi"/>
</dbReference>
<dbReference type="GeneID" id="34526927"/>
<name>J7RNQ2_HUIN7</name>
<dbReference type="InterPro" id="IPR020347">
    <property type="entry name" value="Pop8"/>
</dbReference>
<dbReference type="GO" id="GO:0000294">
    <property type="term" value="P:nuclear-transcribed mRNA catabolic process, RNase MRP-dependent"/>
    <property type="evidence" value="ECO:0007669"/>
    <property type="project" value="EnsemblFungi"/>
</dbReference>
<dbReference type="EMBL" id="HE978320">
    <property type="protein sequence ID" value="CCK71203.1"/>
    <property type="molecule type" value="Genomic_DNA"/>
</dbReference>
<dbReference type="OrthoDB" id="4056858at2759"/>
<gene>
    <name evidence="2" type="primary">KNAG0G01450</name>
    <name evidence="2" type="ordered locus">KNAG_0G01450</name>
</gene>
<dbReference type="GO" id="GO:0034965">
    <property type="term" value="P:intronic box C/D snoRNA processing"/>
    <property type="evidence" value="ECO:0007669"/>
    <property type="project" value="EnsemblFungi"/>
</dbReference>
<dbReference type="AlphaFoldDB" id="J7RNQ2"/>
<sequence length="101" mass="11931">MDEMTWRQWINNALKRSHGIYGEGIEYYILNRDEKIIYLKVNYTDATLFSSALATYTSSDELLGFPLVVNIIQETPYLKELKTNDDDKLWFNNELNEIDDE</sequence>
<dbReference type="PANTHER" id="PTHR28173:SF1">
    <property type="entry name" value="RIBONUCLEASES P_MRP PROTEIN SUBUNIT POP8"/>
    <property type="match status" value="1"/>
</dbReference>
<dbReference type="Proteomes" id="UP000006310">
    <property type="component" value="Chromosome 7"/>
</dbReference>
<organism evidence="2 3">
    <name type="scientific">Huiozyma naganishii (strain ATCC MYA-139 / BCRC 22969 / CBS 8797 / KCTC 17520 / NBRC 10181 / NCYC 3082 / Yp74L-3)</name>
    <name type="common">Yeast</name>
    <name type="synonym">Kazachstania naganishii</name>
    <dbReference type="NCBI Taxonomy" id="1071383"/>
    <lineage>
        <taxon>Eukaryota</taxon>
        <taxon>Fungi</taxon>
        <taxon>Dikarya</taxon>
        <taxon>Ascomycota</taxon>
        <taxon>Saccharomycotina</taxon>
        <taxon>Saccharomycetes</taxon>
        <taxon>Saccharomycetales</taxon>
        <taxon>Saccharomycetaceae</taxon>
        <taxon>Huiozyma</taxon>
    </lineage>
</organism>
<dbReference type="HOGENOM" id="CLU_153352_0_0_1"/>
<protein>
    <recommendedName>
        <fullName evidence="1">Ribonucleases P/MRP subunit Pop8-like domain-containing protein</fullName>
    </recommendedName>
</protein>
<dbReference type="eggNOG" id="ENOG502SCWV">
    <property type="taxonomic scope" value="Eukaryota"/>
</dbReference>
<proteinExistence type="predicted"/>
<reference evidence="3" key="2">
    <citation type="submission" date="2012-08" db="EMBL/GenBank/DDBJ databases">
        <title>Genome sequence of Kazachstania naganishii.</title>
        <authorList>
            <person name="Gordon J.L."/>
            <person name="Armisen D."/>
            <person name="Proux-Wera E."/>
            <person name="OhEigeartaigh S.S."/>
            <person name="Byrne K.P."/>
            <person name="Wolfe K.H."/>
        </authorList>
    </citation>
    <scope>NUCLEOTIDE SEQUENCE [LARGE SCALE GENOMIC DNA]</scope>
    <source>
        <strain evidence="3">ATCC MYA-139 / BCRC 22969 / CBS 8797 / CCRC 22969 / KCTC 17520 / NBRC 10181 / NCYC 3082</strain>
    </source>
</reference>
<dbReference type="InterPro" id="IPR049128">
    <property type="entry name" value="Pop8-like_dom"/>
</dbReference>